<name>A0A4Z2J0U4_9TELE</name>
<dbReference type="EMBL" id="SRLO01000030">
    <property type="protein sequence ID" value="TNN83890.1"/>
    <property type="molecule type" value="Genomic_DNA"/>
</dbReference>
<organism evidence="2 3">
    <name type="scientific">Liparis tanakae</name>
    <name type="common">Tanaka's snailfish</name>
    <dbReference type="NCBI Taxonomy" id="230148"/>
    <lineage>
        <taxon>Eukaryota</taxon>
        <taxon>Metazoa</taxon>
        <taxon>Chordata</taxon>
        <taxon>Craniata</taxon>
        <taxon>Vertebrata</taxon>
        <taxon>Euteleostomi</taxon>
        <taxon>Actinopterygii</taxon>
        <taxon>Neopterygii</taxon>
        <taxon>Teleostei</taxon>
        <taxon>Neoteleostei</taxon>
        <taxon>Acanthomorphata</taxon>
        <taxon>Eupercaria</taxon>
        <taxon>Perciformes</taxon>
        <taxon>Cottioidei</taxon>
        <taxon>Cottales</taxon>
        <taxon>Liparidae</taxon>
        <taxon>Liparis</taxon>
    </lineage>
</organism>
<keyword evidence="3" id="KW-1185">Reference proteome</keyword>
<reference evidence="2 3" key="1">
    <citation type="submission" date="2019-03" db="EMBL/GenBank/DDBJ databases">
        <title>First draft genome of Liparis tanakae, snailfish: a comprehensive survey of snailfish specific genes.</title>
        <authorList>
            <person name="Kim W."/>
            <person name="Song I."/>
            <person name="Jeong J.-H."/>
            <person name="Kim D."/>
            <person name="Kim S."/>
            <person name="Ryu S."/>
            <person name="Song J.Y."/>
            <person name="Lee S.K."/>
        </authorList>
    </citation>
    <scope>NUCLEOTIDE SEQUENCE [LARGE SCALE GENOMIC DNA]</scope>
    <source>
        <tissue evidence="2">Muscle</tissue>
    </source>
</reference>
<evidence type="ECO:0000313" key="3">
    <source>
        <dbReference type="Proteomes" id="UP000314294"/>
    </source>
</evidence>
<protein>
    <submittedName>
        <fullName evidence="2">Uncharacterized protein</fullName>
    </submittedName>
</protein>
<dbReference type="Proteomes" id="UP000314294">
    <property type="component" value="Unassembled WGS sequence"/>
</dbReference>
<feature type="compositionally biased region" description="Basic and acidic residues" evidence="1">
    <location>
        <begin position="137"/>
        <end position="153"/>
    </location>
</feature>
<evidence type="ECO:0000313" key="2">
    <source>
        <dbReference type="EMBL" id="TNN83890.1"/>
    </source>
</evidence>
<accession>A0A4Z2J0U4</accession>
<sequence length="235" mass="25574">MNLWDALARHQGWRSEEAKEKGAVDLAVSEAGPDSMLPASSPVSFTRHANLLSRPGRIRAERPGRCNSSWPSAVTDNDCVSLSALWGPRRQRRPSDNICLELRRLRAGGNSAAFEVNRRIKQRGAAPLCGDATLVQRDGRNRSGERPTSRDDPGAVSRYLLPRVPPPYAAIPKDRQARAIWPHFGFPGHILGIQTMPPPRLSPDTLCAPSLRVVSAPPLHPCLSVGSSGRGPLPK</sequence>
<proteinExistence type="predicted"/>
<comment type="caution">
    <text evidence="2">The sequence shown here is derived from an EMBL/GenBank/DDBJ whole genome shotgun (WGS) entry which is preliminary data.</text>
</comment>
<dbReference type="AlphaFoldDB" id="A0A4Z2J0U4"/>
<gene>
    <name evidence="2" type="ORF">EYF80_005761</name>
</gene>
<evidence type="ECO:0000256" key="1">
    <source>
        <dbReference type="SAM" id="MobiDB-lite"/>
    </source>
</evidence>
<feature type="region of interest" description="Disordered" evidence="1">
    <location>
        <begin position="134"/>
        <end position="158"/>
    </location>
</feature>